<accession>A0A081P925</accession>
<comment type="similarity">
    <text evidence="13 19">Belongs to the ThiI family.</text>
</comment>
<evidence type="ECO:0000256" key="7">
    <source>
        <dbReference type="ARBA" id="ARBA00022840"/>
    </source>
</evidence>
<dbReference type="RefSeq" id="WP_036677245.1">
    <property type="nucleotide sequence ID" value="NZ_FYEP01000014.1"/>
</dbReference>
<comment type="catalytic activity">
    <reaction evidence="11 19">
        <text>[ThiS sulfur-carrier protein]-C-terminal Gly-Gly-AMP + S-sulfanyl-L-cysteinyl-[cysteine desulfurase] + AH2 = [ThiS sulfur-carrier protein]-C-terminal-Gly-aminoethanethioate + L-cysteinyl-[cysteine desulfurase] + A + AMP + 2 H(+)</text>
        <dbReference type="Rhea" id="RHEA:43340"/>
        <dbReference type="Rhea" id="RHEA-COMP:12157"/>
        <dbReference type="Rhea" id="RHEA-COMP:12158"/>
        <dbReference type="Rhea" id="RHEA-COMP:12910"/>
        <dbReference type="Rhea" id="RHEA-COMP:19908"/>
        <dbReference type="ChEBI" id="CHEBI:13193"/>
        <dbReference type="ChEBI" id="CHEBI:15378"/>
        <dbReference type="ChEBI" id="CHEBI:17499"/>
        <dbReference type="ChEBI" id="CHEBI:29950"/>
        <dbReference type="ChEBI" id="CHEBI:61963"/>
        <dbReference type="ChEBI" id="CHEBI:90618"/>
        <dbReference type="ChEBI" id="CHEBI:232372"/>
        <dbReference type="ChEBI" id="CHEBI:456215"/>
    </reaction>
</comment>
<organism evidence="21 22">
    <name type="scientific">Paenibacillus tyrfis</name>
    <dbReference type="NCBI Taxonomy" id="1501230"/>
    <lineage>
        <taxon>Bacteria</taxon>
        <taxon>Bacillati</taxon>
        <taxon>Bacillota</taxon>
        <taxon>Bacilli</taxon>
        <taxon>Bacillales</taxon>
        <taxon>Paenibacillaceae</taxon>
        <taxon>Paenibacillus</taxon>
    </lineage>
</organism>
<dbReference type="Gene3D" id="3.30.2130.30">
    <property type="match status" value="1"/>
</dbReference>
<feature type="binding site" evidence="19">
    <location>
        <begin position="208"/>
        <end position="209"/>
    </location>
    <ligand>
        <name>ATP</name>
        <dbReference type="ChEBI" id="CHEBI:30616"/>
    </ligand>
</feature>
<keyword evidence="7 19" id="KW-0067">ATP-binding</keyword>
<dbReference type="NCBIfam" id="TIGR00342">
    <property type="entry name" value="tRNA uracil 4-sulfurtransferase ThiI"/>
    <property type="match status" value="1"/>
</dbReference>
<dbReference type="Pfam" id="PF02568">
    <property type="entry name" value="ThiI"/>
    <property type="match status" value="1"/>
</dbReference>
<feature type="binding site" evidence="19">
    <location>
        <position position="265"/>
    </location>
    <ligand>
        <name>ATP</name>
        <dbReference type="ChEBI" id="CHEBI:30616"/>
    </ligand>
</feature>
<dbReference type="PANTHER" id="PTHR43209:SF1">
    <property type="entry name" value="TRNA SULFURTRANSFERASE"/>
    <property type="match status" value="1"/>
</dbReference>
<dbReference type="GO" id="GO:0004810">
    <property type="term" value="F:CCA tRNA nucleotidyltransferase activity"/>
    <property type="evidence" value="ECO:0007669"/>
    <property type="project" value="InterPro"/>
</dbReference>
<dbReference type="GO" id="GO:0005524">
    <property type="term" value="F:ATP binding"/>
    <property type="evidence" value="ECO:0007669"/>
    <property type="project" value="UniProtKB-UniRule"/>
</dbReference>
<comment type="subcellular location">
    <subcellularLocation>
        <location evidence="1 19">Cytoplasm</location>
    </subcellularLocation>
</comment>
<dbReference type="AlphaFoldDB" id="A0A081P925"/>
<evidence type="ECO:0000259" key="20">
    <source>
        <dbReference type="PROSITE" id="PS51165"/>
    </source>
</evidence>
<feature type="binding site" evidence="19">
    <location>
        <position position="287"/>
    </location>
    <ligand>
        <name>ATP</name>
        <dbReference type="ChEBI" id="CHEBI:30616"/>
    </ligand>
</feature>
<evidence type="ECO:0000256" key="15">
    <source>
        <dbReference type="ARBA" id="ARBA00071867"/>
    </source>
</evidence>
<evidence type="ECO:0000256" key="16">
    <source>
        <dbReference type="ARBA" id="ARBA00075337"/>
    </source>
</evidence>
<comment type="function">
    <text evidence="12 19">Catalyzes the ATP-dependent transfer of a sulfur to tRNA to produce 4-thiouridine in position 8 of tRNAs, which functions as a near-UV photosensor. Also catalyzes the transfer of sulfur to the sulfur carrier protein ThiS, forming ThiS-thiocarboxylate. This is a step in the synthesis of thiazole, in the thiamine biosynthesis pathway. The sulfur is donated as persulfide by IscS.</text>
</comment>
<dbReference type="Pfam" id="PF02926">
    <property type="entry name" value="THUMP"/>
    <property type="match status" value="1"/>
</dbReference>
<dbReference type="PROSITE" id="PS51165">
    <property type="entry name" value="THUMP"/>
    <property type="match status" value="1"/>
</dbReference>
<evidence type="ECO:0000256" key="13">
    <source>
        <dbReference type="ARBA" id="ARBA00061472"/>
    </source>
</evidence>
<dbReference type="FunFam" id="3.40.50.620:FF:000053">
    <property type="entry name" value="Probable tRNA sulfurtransferase"/>
    <property type="match status" value="1"/>
</dbReference>
<evidence type="ECO:0000256" key="10">
    <source>
        <dbReference type="ARBA" id="ARBA00050570"/>
    </source>
</evidence>
<dbReference type="UniPathway" id="UPA00060"/>
<dbReference type="GO" id="GO:0009228">
    <property type="term" value="P:thiamine biosynthetic process"/>
    <property type="evidence" value="ECO:0007669"/>
    <property type="project" value="UniProtKB-KW"/>
</dbReference>
<evidence type="ECO:0000256" key="1">
    <source>
        <dbReference type="ARBA" id="ARBA00004496"/>
    </source>
</evidence>
<dbReference type="GO" id="GO:0005829">
    <property type="term" value="C:cytosol"/>
    <property type="evidence" value="ECO:0007669"/>
    <property type="project" value="TreeGrafter"/>
</dbReference>
<evidence type="ECO:0000256" key="6">
    <source>
        <dbReference type="ARBA" id="ARBA00022741"/>
    </source>
</evidence>
<dbReference type="GO" id="GO:0140741">
    <property type="term" value="F:tRNA-uracil-4 sulfurtransferase activity"/>
    <property type="evidence" value="ECO:0007669"/>
    <property type="project" value="UniProtKB-EC"/>
</dbReference>
<evidence type="ECO:0000256" key="4">
    <source>
        <dbReference type="ARBA" id="ARBA00022555"/>
    </source>
</evidence>
<dbReference type="OrthoDB" id="9773948at2"/>
<evidence type="ECO:0000256" key="14">
    <source>
        <dbReference type="ARBA" id="ARBA00066827"/>
    </source>
</evidence>
<dbReference type="Gene3D" id="3.40.50.620">
    <property type="entry name" value="HUPs"/>
    <property type="match status" value="1"/>
</dbReference>
<keyword evidence="22" id="KW-1185">Reference proteome</keyword>
<dbReference type="EC" id="2.8.1.4" evidence="14 19"/>
<evidence type="ECO:0000256" key="5">
    <source>
        <dbReference type="ARBA" id="ARBA00022679"/>
    </source>
</evidence>
<dbReference type="eggNOG" id="COG0301">
    <property type="taxonomic scope" value="Bacteria"/>
</dbReference>
<dbReference type="GO" id="GO:0000049">
    <property type="term" value="F:tRNA binding"/>
    <property type="evidence" value="ECO:0007669"/>
    <property type="project" value="UniProtKB-UniRule"/>
</dbReference>
<evidence type="ECO:0000256" key="12">
    <source>
        <dbReference type="ARBA" id="ARBA00058382"/>
    </source>
</evidence>
<dbReference type="SUPFAM" id="SSF52402">
    <property type="entry name" value="Adenine nucleotide alpha hydrolases-like"/>
    <property type="match status" value="1"/>
</dbReference>
<comment type="pathway">
    <text evidence="2 19">Cofactor biosynthesis; thiamine diphosphate biosynthesis.</text>
</comment>
<protein>
    <recommendedName>
        <fullName evidence="15 19">Probable tRNA sulfurtransferase</fullName>
        <ecNumber evidence="14 19">2.8.1.4</ecNumber>
    </recommendedName>
    <alternativeName>
        <fullName evidence="16 19">Sulfur carrier protein ThiS sulfurtransferase</fullName>
    </alternativeName>
    <alternativeName>
        <fullName evidence="17 19">Thiamine biosynthesis protein ThiI</fullName>
    </alternativeName>
    <alternativeName>
        <fullName evidence="18 19">tRNA 4-thiouridine synthase</fullName>
    </alternativeName>
</protein>
<evidence type="ECO:0000256" key="8">
    <source>
        <dbReference type="ARBA" id="ARBA00022884"/>
    </source>
</evidence>
<dbReference type="InterPro" id="IPR003720">
    <property type="entry name" value="tRNA_STrfase"/>
</dbReference>
<dbReference type="Proteomes" id="UP000028123">
    <property type="component" value="Unassembled WGS sequence"/>
</dbReference>
<dbReference type="InterPro" id="IPR004114">
    <property type="entry name" value="THUMP_dom"/>
</dbReference>
<evidence type="ECO:0000256" key="3">
    <source>
        <dbReference type="ARBA" id="ARBA00022490"/>
    </source>
</evidence>
<dbReference type="CDD" id="cd01712">
    <property type="entry name" value="PPase_ThiI"/>
    <property type="match status" value="1"/>
</dbReference>
<keyword evidence="5 19" id="KW-0808">Transferase</keyword>
<dbReference type="InterPro" id="IPR020536">
    <property type="entry name" value="ThiI_AANH"/>
</dbReference>
<dbReference type="GO" id="GO:0052837">
    <property type="term" value="P:thiazole biosynthetic process"/>
    <property type="evidence" value="ECO:0007669"/>
    <property type="project" value="TreeGrafter"/>
</dbReference>
<dbReference type="EMBL" id="JNVM01000004">
    <property type="protein sequence ID" value="KEQ27198.1"/>
    <property type="molecule type" value="Genomic_DNA"/>
</dbReference>
<dbReference type="HAMAP" id="MF_00021">
    <property type="entry name" value="ThiI"/>
    <property type="match status" value="1"/>
</dbReference>
<dbReference type="GO" id="GO:0002937">
    <property type="term" value="P:tRNA 4-thiouridine biosynthesis"/>
    <property type="evidence" value="ECO:0007669"/>
    <property type="project" value="TreeGrafter"/>
</dbReference>
<feature type="binding site" evidence="19">
    <location>
        <begin position="183"/>
        <end position="184"/>
    </location>
    <ligand>
        <name>ATP</name>
        <dbReference type="ChEBI" id="CHEBI:30616"/>
    </ligand>
</feature>
<keyword evidence="4 19" id="KW-0820">tRNA-binding</keyword>
<dbReference type="PANTHER" id="PTHR43209">
    <property type="entry name" value="TRNA SULFURTRANSFERASE"/>
    <property type="match status" value="1"/>
</dbReference>
<evidence type="ECO:0000256" key="19">
    <source>
        <dbReference type="HAMAP-Rule" id="MF_00021"/>
    </source>
</evidence>
<feature type="domain" description="THUMP" evidence="20">
    <location>
        <begin position="60"/>
        <end position="165"/>
    </location>
</feature>
<keyword evidence="9 19" id="KW-0784">Thiamine biosynthesis</keyword>
<dbReference type="Pfam" id="PF22025">
    <property type="entry name" value="ThiI_fer"/>
    <property type="match status" value="1"/>
</dbReference>
<evidence type="ECO:0000256" key="11">
    <source>
        <dbReference type="ARBA" id="ARBA00052330"/>
    </source>
</evidence>
<dbReference type="CDD" id="cd11716">
    <property type="entry name" value="THUMP_ThiI"/>
    <property type="match status" value="1"/>
</dbReference>
<sequence length="404" mass="45536">MTPQQVVLRLGELTLKGRNRHRFEQAVLQQLKRVLRPWGAIKYEKEFGRITLHLNGTPYETVREPLKTVFGIVSFSPVLTTELELERVQETALLAMRAMDTQPRTFKVSVRRVNKSFPHDSQEMNRLVGGYVLRAMPDLKVDVHRPEAELKVELRERQTLVYSQVESGAGGFPLGTNGKAVLMLSGGIDSPVAGYLAMRQGLAVEAVHFHSYPYTSERSQEKVKELVRKLAVFAGPIKLHMVPFTGVQTKIHEAYRENLLITVLRRAMMRIAEKLAEANGAGAIVTGESLGQVASQTLASMNAIGRAVYLPLIRPLVCMEKQEIIRLAEAIDSYKVSILPYEDCCTLFLPPSPSTNPNLKVVESIEAGMPWLQEEMDEAVRNTETLWIDTDRRTEQEDRFSSFF</sequence>
<name>A0A081P925_9BACL</name>
<dbReference type="GO" id="GO:0009229">
    <property type="term" value="P:thiamine diphosphate biosynthetic process"/>
    <property type="evidence" value="ECO:0007669"/>
    <property type="project" value="UniProtKB-UniRule"/>
</dbReference>
<dbReference type="InterPro" id="IPR050102">
    <property type="entry name" value="tRNA_sulfurtransferase_ThiI"/>
</dbReference>
<keyword evidence="8 19" id="KW-0694">RNA-binding</keyword>
<dbReference type="InterPro" id="IPR054173">
    <property type="entry name" value="ThiI_fer"/>
</dbReference>
<dbReference type="InterPro" id="IPR014729">
    <property type="entry name" value="Rossmann-like_a/b/a_fold"/>
</dbReference>
<gene>
    <name evidence="19" type="primary">thiI</name>
    <name evidence="21" type="ORF">ET33_25310</name>
</gene>
<evidence type="ECO:0000256" key="17">
    <source>
        <dbReference type="ARBA" id="ARBA00077849"/>
    </source>
</evidence>
<keyword evidence="6 19" id="KW-0547">Nucleotide-binding</keyword>
<evidence type="ECO:0000313" key="22">
    <source>
        <dbReference type="Proteomes" id="UP000028123"/>
    </source>
</evidence>
<dbReference type="SUPFAM" id="SSF143437">
    <property type="entry name" value="THUMP domain-like"/>
    <property type="match status" value="1"/>
</dbReference>
<comment type="caution">
    <text evidence="21">The sequence shown here is derived from an EMBL/GenBank/DDBJ whole genome shotgun (WGS) entry which is preliminary data.</text>
</comment>
<dbReference type="InterPro" id="IPR049962">
    <property type="entry name" value="THUMP_ThiI"/>
</dbReference>
<evidence type="ECO:0000313" key="21">
    <source>
        <dbReference type="EMBL" id="KEQ27198.1"/>
    </source>
</evidence>
<dbReference type="SMART" id="SM00981">
    <property type="entry name" value="THUMP"/>
    <property type="match status" value="1"/>
</dbReference>
<feature type="binding site" evidence="19">
    <location>
        <position position="296"/>
    </location>
    <ligand>
        <name>ATP</name>
        <dbReference type="ChEBI" id="CHEBI:30616"/>
    </ligand>
</feature>
<reference evidence="21 22" key="1">
    <citation type="submission" date="2014-06" db="EMBL/GenBank/DDBJ databases">
        <title>Draft genome sequence of Paenibacillus sp. MSt1.</title>
        <authorList>
            <person name="Aw Y.K."/>
            <person name="Ong K.S."/>
            <person name="Gan H.M."/>
            <person name="Lee S.M."/>
        </authorList>
    </citation>
    <scope>NUCLEOTIDE SEQUENCE [LARGE SCALE GENOMIC DNA]</scope>
    <source>
        <strain evidence="21 22">MSt1</strain>
    </source>
</reference>
<evidence type="ECO:0000256" key="18">
    <source>
        <dbReference type="ARBA" id="ARBA00080570"/>
    </source>
</evidence>
<evidence type="ECO:0000256" key="2">
    <source>
        <dbReference type="ARBA" id="ARBA00004948"/>
    </source>
</evidence>
<dbReference type="InterPro" id="IPR049961">
    <property type="entry name" value="ThiI_N"/>
</dbReference>
<proteinExistence type="inferred from homology"/>
<comment type="catalytic activity">
    <reaction evidence="10 19">
        <text>[ThiI sulfur-carrier protein]-S-sulfanyl-L-cysteine + a uridine in tRNA + 2 reduced [2Fe-2S]-[ferredoxin] + ATP + H(+) = [ThiI sulfur-carrier protein]-L-cysteine + a 4-thiouridine in tRNA + 2 oxidized [2Fe-2S]-[ferredoxin] + AMP + diphosphate</text>
        <dbReference type="Rhea" id="RHEA:24176"/>
        <dbReference type="Rhea" id="RHEA-COMP:10000"/>
        <dbReference type="Rhea" id="RHEA-COMP:10001"/>
        <dbReference type="Rhea" id="RHEA-COMP:13337"/>
        <dbReference type="Rhea" id="RHEA-COMP:13338"/>
        <dbReference type="Rhea" id="RHEA-COMP:13339"/>
        <dbReference type="Rhea" id="RHEA-COMP:13340"/>
        <dbReference type="ChEBI" id="CHEBI:15378"/>
        <dbReference type="ChEBI" id="CHEBI:29950"/>
        <dbReference type="ChEBI" id="CHEBI:30616"/>
        <dbReference type="ChEBI" id="CHEBI:33019"/>
        <dbReference type="ChEBI" id="CHEBI:33737"/>
        <dbReference type="ChEBI" id="CHEBI:33738"/>
        <dbReference type="ChEBI" id="CHEBI:61963"/>
        <dbReference type="ChEBI" id="CHEBI:65315"/>
        <dbReference type="ChEBI" id="CHEBI:136798"/>
        <dbReference type="ChEBI" id="CHEBI:456215"/>
        <dbReference type="EC" id="2.8.1.4"/>
    </reaction>
</comment>
<keyword evidence="3 19" id="KW-0963">Cytoplasm</keyword>
<evidence type="ECO:0000256" key="9">
    <source>
        <dbReference type="ARBA" id="ARBA00022977"/>
    </source>
</evidence>